<evidence type="ECO:0000256" key="4">
    <source>
        <dbReference type="ARBA" id="ARBA00022781"/>
    </source>
</evidence>
<keyword evidence="4" id="KW-0375">Hydrogen ion transport</keyword>
<evidence type="ECO:0000256" key="6">
    <source>
        <dbReference type="ARBA" id="ARBA00023136"/>
    </source>
</evidence>
<dbReference type="GO" id="GO:0046961">
    <property type="term" value="F:proton-transporting ATPase activity, rotational mechanism"/>
    <property type="evidence" value="ECO:0007669"/>
    <property type="project" value="InterPro"/>
</dbReference>
<dbReference type="GO" id="GO:0006754">
    <property type="term" value="P:ATP biosynthetic process"/>
    <property type="evidence" value="ECO:0007669"/>
    <property type="project" value="UniProtKB-KW"/>
</dbReference>
<evidence type="ECO:0000256" key="2">
    <source>
        <dbReference type="ARBA" id="ARBA00022448"/>
    </source>
</evidence>
<evidence type="ECO:0000313" key="9">
    <source>
        <dbReference type="EMBL" id="HGQ59248.1"/>
    </source>
</evidence>
<dbReference type="EMBL" id="DTBE01000021">
    <property type="protein sequence ID" value="HGQ59248.1"/>
    <property type="molecule type" value="Genomic_DNA"/>
</dbReference>
<evidence type="ECO:0000313" key="10">
    <source>
        <dbReference type="EMBL" id="HGQ74342.1"/>
    </source>
</evidence>
<protein>
    <submittedName>
        <fullName evidence="10">Uncharacterized protein</fullName>
    </submittedName>
</protein>
<comment type="similarity">
    <text evidence="1">Belongs to the V-ATPase E subunit family.</text>
</comment>
<dbReference type="Pfam" id="PF01991">
    <property type="entry name" value="vATP-synt_E"/>
    <property type="match status" value="1"/>
</dbReference>
<evidence type="ECO:0000256" key="5">
    <source>
        <dbReference type="ARBA" id="ARBA00023065"/>
    </source>
</evidence>
<keyword evidence="3" id="KW-1003">Cell membrane</keyword>
<proteinExistence type="inferred from homology"/>
<dbReference type="InterPro" id="IPR002842">
    <property type="entry name" value="ATPase_V1_Esu"/>
</dbReference>
<sequence length="250" mass="27917">MSINDNTCCIRRTIRYSGFSIRIPNIITTISNIVFNTHSSEKLLDKCGVSRVSSELKKAILSKAEEEARSIISSAEEEARRVIEEARKLKQQEIIREKERIIKEINADYEAKIAESRLKARMIIAEAKSNILKMLEDSIRIYLNNLTTYQREKSLANLMEEAVKALIEDLGGASEIVVYVSSRDVELAGIVASNLSKKLGVHIDIREAGISGGLIASTLDGNLIIDNSYEARLRKALTSSLSDIKKEVFD</sequence>
<dbReference type="AlphaFoldDB" id="A0A7C4JMG6"/>
<dbReference type="EMBL" id="DTBP01000038">
    <property type="protein sequence ID" value="HGQ74342.1"/>
    <property type="molecule type" value="Genomic_DNA"/>
</dbReference>
<keyword evidence="7" id="KW-0066">ATP synthesis</keyword>
<evidence type="ECO:0000256" key="8">
    <source>
        <dbReference type="SAM" id="Coils"/>
    </source>
</evidence>
<evidence type="ECO:0000256" key="3">
    <source>
        <dbReference type="ARBA" id="ARBA00022475"/>
    </source>
</evidence>
<keyword evidence="6" id="KW-0472">Membrane</keyword>
<keyword evidence="2" id="KW-0813">Transport</keyword>
<evidence type="ECO:0000256" key="7">
    <source>
        <dbReference type="ARBA" id="ARBA00023310"/>
    </source>
</evidence>
<name>A0A7C4JMG6_STAMA</name>
<comment type="caution">
    <text evidence="10">The sequence shown here is derived from an EMBL/GenBank/DDBJ whole genome shotgun (WGS) entry which is preliminary data.</text>
</comment>
<keyword evidence="5" id="KW-0406">Ion transport</keyword>
<gene>
    <name evidence="9" type="ORF">ENU09_00760</name>
    <name evidence="10" type="ORF">ENU20_04630</name>
</gene>
<evidence type="ECO:0000256" key="1">
    <source>
        <dbReference type="ARBA" id="ARBA00005901"/>
    </source>
</evidence>
<keyword evidence="8" id="KW-0175">Coiled coil</keyword>
<reference evidence="10" key="1">
    <citation type="journal article" date="2020" name="mSystems">
        <title>Genome- and Community-Level Interaction Insights into Carbon Utilization and Element Cycling Functions of Hydrothermarchaeota in Hydrothermal Sediment.</title>
        <authorList>
            <person name="Zhou Z."/>
            <person name="Liu Y."/>
            <person name="Xu W."/>
            <person name="Pan J."/>
            <person name="Luo Z.H."/>
            <person name="Li M."/>
        </authorList>
    </citation>
    <scope>NUCLEOTIDE SEQUENCE [LARGE SCALE GENOMIC DNA]</scope>
    <source>
        <strain evidence="9">SpSt-638</strain>
        <strain evidence="10">SpSt-648</strain>
    </source>
</reference>
<dbReference type="SUPFAM" id="SSF160527">
    <property type="entry name" value="V-type ATPase subunit E-like"/>
    <property type="match status" value="1"/>
</dbReference>
<organism evidence="10">
    <name type="scientific">Staphylothermus marinus</name>
    <dbReference type="NCBI Taxonomy" id="2280"/>
    <lineage>
        <taxon>Archaea</taxon>
        <taxon>Thermoproteota</taxon>
        <taxon>Thermoprotei</taxon>
        <taxon>Desulfurococcales</taxon>
        <taxon>Desulfurococcaceae</taxon>
        <taxon>Staphylothermus</taxon>
    </lineage>
</organism>
<dbReference type="Gene3D" id="3.30.2320.30">
    <property type="entry name" value="ATP synthase, E subunit, C-terminal"/>
    <property type="match status" value="1"/>
</dbReference>
<feature type="coiled-coil region" evidence="8">
    <location>
        <begin position="65"/>
        <end position="152"/>
    </location>
</feature>
<dbReference type="GO" id="GO:0033178">
    <property type="term" value="C:proton-transporting two-sector ATPase complex, catalytic domain"/>
    <property type="evidence" value="ECO:0007669"/>
    <property type="project" value="InterPro"/>
</dbReference>
<dbReference type="InterPro" id="IPR038495">
    <property type="entry name" value="ATPase_E_C"/>
</dbReference>
<accession>A0A7C4JMG6</accession>